<sequence>MQIQKYQQFILSILVLYKPWTRITFPISKASGRYVRLVDGLVDGLVESQQEIIRLIMANPRISKKSMSEHIGISTTAIDKHIRSLRENKVIGRVGSDRSGYWELLN</sequence>
<evidence type="ECO:0000313" key="2">
    <source>
        <dbReference type="Proteomes" id="UP000625283"/>
    </source>
</evidence>
<organism evidence="1 2">
    <name type="scientific">Sphingobacterium faecale</name>
    <dbReference type="NCBI Taxonomy" id="2803775"/>
    <lineage>
        <taxon>Bacteria</taxon>
        <taxon>Pseudomonadati</taxon>
        <taxon>Bacteroidota</taxon>
        <taxon>Sphingobacteriia</taxon>
        <taxon>Sphingobacteriales</taxon>
        <taxon>Sphingobacteriaceae</taxon>
        <taxon>Sphingobacterium</taxon>
    </lineage>
</organism>
<dbReference type="SUPFAM" id="SSF46785">
    <property type="entry name" value="Winged helix' DNA-binding domain"/>
    <property type="match status" value="1"/>
</dbReference>
<dbReference type="Gene3D" id="1.10.10.10">
    <property type="entry name" value="Winged helix-like DNA-binding domain superfamily/Winged helix DNA-binding domain"/>
    <property type="match status" value="1"/>
</dbReference>
<dbReference type="Proteomes" id="UP000625283">
    <property type="component" value="Unassembled WGS sequence"/>
</dbReference>
<dbReference type="Pfam" id="PF13412">
    <property type="entry name" value="HTH_24"/>
    <property type="match status" value="1"/>
</dbReference>
<dbReference type="PRINTS" id="PR00033">
    <property type="entry name" value="HTHASNC"/>
</dbReference>
<dbReference type="InterPro" id="IPR036390">
    <property type="entry name" value="WH_DNA-bd_sf"/>
</dbReference>
<evidence type="ECO:0000313" key="1">
    <source>
        <dbReference type="EMBL" id="MBL1411531.1"/>
    </source>
</evidence>
<dbReference type="InterPro" id="IPR036388">
    <property type="entry name" value="WH-like_DNA-bd_sf"/>
</dbReference>
<dbReference type="InterPro" id="IPR000485">
    <property type="entry name" value="AsnC-type_HTH_dom"/>
</dbReference>
<dbReference type="RefSeq" id="WP_202105245.1">
    <property type="nucleotide sequence ID" value="NZ_JAERTY010000020.1"/>
</dbReference>
<dbReference type="EMBL" id="JAERTY010000020">
    <property type="protein sequence ID" value="MBL1411531.1"/>
    <property type="molecule type" value="Genomic_DNA"/>
</dbReference>
<keyword evidence="2" id="KW-1185">Reference proteome</keyword>
<reference evidence="1 2" key="1">
    <citation type="submission" date="2021-01" db="EMBL/GenBank/DDBJ databases">
        <title>C459-1 draft genome sequence.</title>
        <authorList>
            <person name="Zhang X.-F."/>
        </authorList>
    </citation>
    <scope>NUCLEOTIDE SEQUENCE [LARGE SCALE GENOMIC DNA]</scope>
    <source>
        <strain evidence="2">C459-1</strain>
    </source>
</reference>
<gene>
    <name evidence="1" type="ORF">JKG61_22420</name>
</gene>
<protein>
    <submittedName>
        <fullName evidence="1">Winged helix-turn-helix domain-containing protein</fullName>
    </submittedName>
</protein>
<accession>A0ABS1R9Y7</accession>
<proteinExistence type="predicted"/>
<comment type="caution">
    <text evidence="1">The sequence shown here is derived from an EMBL/GenBank/DDBJ whole genome shotgun (WGS) entry which is preliminary data.</text>
</comment>
<name>A0ABS1R9Y7_9SPHI</name>